<keyword evidence="3" id="KW-1185">Reference proteome</keyword>
<gene>
    <name evidence="2" type="ORF">BJ508DRAFT_416911</name>
</gene>
<name>A0A3N4HZ52_ASCIM</name>
<protein>
    <submittedName>
        <fullName evidence="2">Uncharacterized protein</fullName>
    </submittedName>
</protein>
<feature type="region of interest" description="Disordered" evidence="1">
    <location>
        <begin position="253"/>
        <end position="277"/>
    </location>
</feature>
<dbReference type="Proteomes" id="UP000275078">
    <property type="component" value="Unassembled WGS sequence"/>
</dbReference>
<evidence type="ECO:0000313" key="2">
    <source>
        <dbReference type="EMBL" id="RPA77758.1"/>
    </source>
</evidence>
<accession>A0A3N4HZ52</accession>
<evidence type="ECO:0000313" key="3">
    <source>
        <dbReference type="Proteomes" id="UP000275078"/>
    </source>
</evidence>
<feature type="compositionally biased region" description="Polar residues" evidence="1">
    <location>
        <begin position="45"/>
        <end position="60"/>
    </location>
</feature>
<organism evidence="2 3">
    <name type="scientific">Ascobolus immersus RN42</name>
    <dbReference type="NCBI Taxonomy" id="1160509"/>
    <lineage>
        <taxon>Eukaryota</taxon>
        <taxon>Fungi</taxon>
        <taxon>Dikarya</taxon>
        <taxon>Ascomycota</taxon>
        <taxon>Pezizomycotina</taxon>
        <taxon>Pezizomycetes</taxon>
        <taxon>Pezizales</taxon>
        <taxon>Ascobolaceae</taxon>
        <taxon>Ascobolus</taxon>
    </lineage>
</organism>
<feature type="region of interest" description="Disordered" evidence="1">
    <location>
        <begin position="41"/>
        <end position="60"/>
    </location>
</feature>
<evidence type="ECO:0000256" key="1">
    <source>
        <dbReference type="SAM" id="MobiDB-lite"/>
    </source>
</evidence>
<proteinExistence type="predicted"/>
<sequence>MTQSRQNSAEFDPKLYTVLYFVSRVVITAYKKKEDKPFLLPPYTPSNSHTAGNTSTTMDSNTSREFTLHLEYSQDTQTLFSTGSKESLSQLIRLDSRESTVAQLDDAVNAFKSRISEVDKRDGNWRWSFQPLENEVIKDRMVKWQPNGKTAGDKEYWIRGRVKAPIVVAAPKYEIVTRVVKDQTSLPIARKLAVKMADLMAKLLSESDESSESVKLNRRVECSSEGSQEPLVRIRLIDNRTKEELTETTFNLLAESRSPESEDEETVGDESAVGSPEKTIPEVQTPCFWGLGFIEGPTSIRPELVICSLVAGGIIYGLFRRLR</sequence>
<dbReference type="AlphaFoldDB" id="A0A3N4HZ52"/>
<dbReference type="EMBL" id="ML119721">
    <property type="protein sequence ID" value="RPA77758.1"/>
    <property type="molecule type" value="Genomic_DNA"/>
</dbReference>
<reference evidence="2 3" key="1">
    <citation type="journal article" date="2018" name="Nat. Ecol. Evol.">
        <title>Pezizomycetes genomes reveal the molecular basis of ectomycorrhizal truffle lifestyle.</title>
        <authorList>
            <person name="Murat C."/>
            <person name="Payen T."/>
            <person name="Noel B."/>
            <person name="Kuo A."/>
            <person name="Morin E."/>
            <person name="Chen J."/>
            <person name="Kohler A."/>
            <person name="Krizsan K."/>
            <person name="Balestrini R."/>
            <person name="Da Silva C."/>
            <person name="Montanini B."/>
            <person name="Hainaut M."/>
            <person name="Levati E."/>
            <person name="Barry K.W."/>
            <person name="Belfiori B."/>
            <person name="Cichocki N."/>
            <person name="Clum A."/>
            <person name="Dockter R.B."/>
            <person name="Fauchery L."/>
            <person name="Guy J."/>
            <person name="Iotti M."/>
            <person name="Le Tacon F."/>
            <person name="Lindquist E.A."/>
            <person name="Lipzen A."/>
            <person name="Malagnac F."/>
            <person name="Mello A."/>
            <person name="Molinier V."/>
            <person name="Miyauchi S."/>
            <person name="Poulain J."/>
            <person name="Riccioni C."/>
            <person name="Rubini A."/>
            <person name="Sitrit Y."/>
            <person name="Splivallo R."/>
            <person name="Traeger S."/>
            <person name="Wang M."/>
            <person name="Zifcakova L."/>
            <person name="Wipf D."/>
            <person name="Zambonelli A."/>
            <person name="Paolocci F."/>
            <person name="Nowrousian M."/>
            <person name="Ottonello S."/>
            <person name="Baldrian P."/>
            <person name="Spatafora J.W."/>
            <person name="Henrissat B."/>
            <person name="Nagy L.G."/>
            <person name="Aury J.M."/>
            <person name="Wincker P."/>
            <person name="Grigoriev I.V."/>
            <person name="Bonfante P."/>
            <person name="Martin F.M."/>
        </authorList>
    </citation>
    <scope>NUCLEOTIDE SEQUENCE [LARGE SCALE GENOMIC DNA]</scope>
    <source>
        <strain evidence="2 3">RN42</strain>
    </source>
</reference>